<gene>
    <name evidence="3 5 6" type="primary">si:ch211-113d22.2</name>
</gene>
<dbReference type="InterPro" id="IPR045860">
    <property type="entry name" value="Snake_toxin-like_sf"/>
</dbReference>
<dbReference type="ZFIN" id="ZDB-GENE-141222-39">
    <property type="gene designation" value="si:ch211-113d22.2"/>
</dbReference>
<reference evidence="3" key="2">
    <citation type="submission" date="2015-11" db="UniProtKB">
        <authorList>
            <consortium name="Ensembl"/>
        </authorList>
    </citation>
    <scope>IDENTIFICATION</scope>
    <source>
        <strain evidence="3">Tuebingen</strain>
    </source>
</reference>
<keyword evidence="7" id="KW-1267">Proteomics identification</keyword>
<accession>A0A8M1RDT2</accession>
<dbReference type="SMR" id="A0A0R4IDA9"/>
<dbReference type="KEGG" id="dre:565641"/>
<proteinExistence type="evidence at protein level"/>
<dbReference type="AGR" id="ZFIN:ZDB-GENE-141222-39"/>
<keyword evidence="1" id="KW-0732">Signal</keyword>
<dbReference type="RefSeq" id="XP_073770742.1">
    <property type="nucleotide sequence ID" value="XM_073914641.1"/>
</dbReference>
<dbReference type="RefSeq" id="XP_073770743.1">
    <property type="nucleotide sequence ID" value="XM_073914642.1"/>
</dbReference>
<protein>
    <submittedName>
        <fullName evidence="3 5">Si:ch211-113d22.2</fullName>
    </submittedName>
</protein>
<evidence type="ECO:0000313" key="3">
    <source>
        <dbReference type="Ensembl" id="ENSDARP00000131340"/>
    </source>
</evidence>
<feature type="chain" id="PRO_5044546624" evidence="1">
    <location>
        <begin position="21"/>
        <end position="134"/>
    </location>
</feature>
<reference evidence="3 4" key="1">
    <citation type="journal article" date="2013" name="Nature">
        <title>The zebrafish reference genome sequence and its relationship to the human genome.</title>
        <authorList>
            <consortium name="Genome Reference Consortium Zebrafish"/>
            <person name="Howe K."/>
            <person name="Clark M.D."/>
            <person name="Torroja C.F."/>
            <person name="Torrance J."/>
            <person name="Berthelot C."/>
            <person name="Muffato M."/>
            <person name="Collins J.E."/>
            <person name="Humphray S."/>
            <person name="McLaren K."/>
            <person name="Matthews L."/>
            <person name="McLaren S."/>
            <person name="Sealy I."/>
            <person name="Caccamo M."/>
            <person name="Churcher C."/>
            <person name="Scott C."/>
            <person name="Barrett J.C."/>
            <person name="Koch R."/>
            <person name="Rauch G.J."/>
            <person name="White S."/>
            <person name="Chow W."/>
            <person name="Kilian B."/>
            <person name="Quintais L.T."/>
            <person name="Guerra-Assuncao J.A."/>
            <person name="Zhou Y."/>
            <person name="Gu Y."/>
            <person name="Yen J."/>
            <person name="Vogel J.H."/>
            <person name="Eyre T."/>
            <person name="Redmond S."/>
            <person name="Banerjee R."/>
            <person name="Chi J."/>
            <person name="Fu B."/>
            <person name="Langley E."/>
            <person name="Maguire S.F."/>
            <person name="Laird G.K."/>
            <person name="Lloyd D."/>
            <person name="Kenyon E."/>
            <person name="Donaldson S."/>
            <person name="Sehra H."/>
            <person name="Almeida-King J."/>
            <person name="Loveland J."/>
            <person name="Trevanion S."/>
            <person name="Jones M."/>
            <person name="Quail M."/>
            <person name="Willey D."/>
            <person name="Hunt A."/>
            <person name="Burton J."/>
            <person name="Sims S."/>
            <person name="McLay K."/>
            <person name="Plumb B."/>
            <person name="Davis J."/>
            <person name="Clee C."/>
            <person name="Oliver K."/>
            <person name="Clark R."/>
            <person name="Riddle C."/>
            <person name="Elliot D."/>
            <person name="Eliott D."/>
            <person name="Threadgold G."/>
            <person name="Harden G."/>
            <person name="Ware D."/>
            <person name="Begum S."/>
            <person name="Mortimore B."/>
            <person name="Mortimer B."/>
            <person name="Kerry G."/>
            <person name="Heath P."/>
            <person name="Phillimore B."/>
            <person name="Tracey A."/>
            <person name="Corby N."/>
            <person name="Dunn M."/>
            <person name="Johnson C."/>
            <person name="Wood J."/>
            <person name="Clark S."/>
            <person name="Pelan S."/>
            <person name="Griffiths G."/>
            <person name="Smith M."/>
            <person name="Glithero R."/>
            <person name="Howden P."/>
            <person name="Barker N."/>
            <person name="Lloyd C."/>
            <person name="Stevens C."/>
            <person name="Harley J."/>
            <person name="Holt K."/>
            <person name="Panagiotidis G."/>
            <person name="Lovell J."/>
            <person name="Beasley H."/>
            <person name="Henderson C."/>
            <person name="Gordon D."/>
            <person name="Auger K."/>
            <person name="Wright D."/>
            <person name="Collins J."/>
            <person name="Raisen C."/>
            <person name="Dyer L."/>
            <person name="Leung K."/>
            <person name="Robertson L."/>
            <person name="Ambridge K."/>
            <person name="Leongamornlert D."/>
            <person name="McGuire S."/>
            <person name="Gilderthorp R."/>
            <person name="Griffiths C."/>
            <person name="Manthravadi D."/>
            <person name="Nichol S."/>
            <person name="Barker G."/>
            <person name="Whitehead S."/>
            <person name="Kay M."/>
            <person name="Brown J."/>
            <person name="Murnane C."/>
            <person name="Gray E."/>
            <person name="Humphries M."/>
            <person name="Sycamore N."/>
            <person name="Barker D."/>
            <person name="Saunders D."/>
            <person name="Wallis J."/>
            <person name="Babbage A."/>
            <person name="Hammond S."/>
            <person name="Mashreghi-Mohammadi M."/>
            <person name="Barr L."/>
            <person name="Martin S."/>
            <person name="Wray P."/>
            <person name="Ellington A."/>
            <person name="Matthews N."/>
            <person name="Ellwood M."/>
            <person name="Woodmansey R."/>
            <person name="Clark G."/>
            <person name="Cooper J."/>
            <person name="Cooper J."/>
            <person name="Tromans A."/>
            <person name="Grafham D."/>
            <person name="Skuce C."/>
            <person name="Pandian R."/>
            <person name="Andrews R."/>
            <person name="Harrison E."/>
            <person name="Kimberley A."/>
            <person name="Garnett J."/>
            <person name="Fosker N."/>
            <person name="Hall R."/>
            <person name="Garner P."/>
            <person name="Kelly D."/>
            <person name="Bird C."/>
            <person name="Palmer S."/>
            <person name="Gehring I."/>
            <person name="Berger A."/>
            <person name="Dooley C.M."/>
            <person name="Ersan-Urun Z."/>
            <person name="Eser C."/>
            <person name="Geiger H."/>
            <person name="Geisler M."/>
            <person name="Karotki L."/>
            <person name="Kirn A."/>
            <person name="Konantz J."/>
            <person name="Konantz M."/>
            <person name="Oberlander M."/>
            <person name="Rudolph-Geiger S."/>
            <person name="Teucke M."/>
            <person name="Lanz C."/>
            <person name="Raddatz G."/>
            <person name="Osoegawa K."/>
            <person name="Zhu B."/>
            <person name="Rapp A."/>
            <person name="Widaa S."/>
            <person name="Langford C."/>
            <person name="Yang F."/>
            <person name="Schuster S.C."/>
            <person name="Carter N.P."/>
            <person name="Harrow J."/>
            <person name="Ning Z."/>
            <person name="Herrero J."/>
            <person name="Searle S.M."/>
            <person name="Enright A."/>
            <person name="Geisler R."/>
            <person name="Plasterk R.H."/>
            <person name="Lee C."/>
            <person name="Westerfield M."/>
            <person name="de Jong P.J."/>
            <person name="Zon L.I."/>
            <person name="Postlethwait J.H."/>
            <person name="Nusslein-Volhard C."/>
            <person name="Hubbard T.J."/>
            <person name="Roest Crollius H."/>
            <person name="Rogers J."/>
            <person name="Stemple D.L."/>
        </authorList>
    </citation>
    <scope>NUCLEOTIDE SEQUENCE [LARGE SCALE GENOMIC DNA]</scope>
    <source>
        <strain evidence="3">Tuebingen</strain>
    </source>
</reference>
<keyword evidence="4" id="KW-1185">Reference proteome</keyword>
<evidence type="ECO:0000313" key="6">
    <source>
        <dbReference type="ZFIN" id="ZDB-GENE-141222-39"/>
    </source>
</evidence>
<dbReference type="GO" id="GO:0098552">
    <property type="term" value="C:side of membrane"/>
    <property type="evidence" value="ECO:0007669"/>
    <property type="project" value="UniProtKB-KW"/>
</dbReference>
<organism evidence="3">
    <name type="scientific">Danio rerio</name>
    <name type="common">Zebrafish</name>
    <name type="synonym">Brachydanio rerio</name>
    <dbReference type="NCBI Taxonomy" id="7955"/>
    <lineage>
        <taxon>Eukaryota</taxon>
        <taxon>Metazoa</taxon>
        <taxon>Chordata</taxon>
        <taxon>Craniata</taxon>
        <taxon>Vertebrata</taxon>
        <taxon>Euteleostomi</taxon>
        <taxon>Actinopterygii</taxon>
        <taxon>Neopterygii</taxon>
        <taxon>Teleostei</taxon>
        <taxon>Ostariophysi</taxon>
        <taxon>Cypriniformes</taxon>
        <taxon>Danionidae</taxon>
        <taxon>Danioninae</taxon>
        <taxon>Danio</taxon>
    </lineage>
</organism>
<dbReference type="EMBL" id="BX294119">
    <property type="status" value="NOT_ANNOTATED_CDS"/>
    <property type="molecule type" value="Genomic_DNA"/>
</dbReference>
<evidence type="ECO:0000256" key="1">
    <source>
        <dbReference type="SAM" id="SignalP"/>
    </source>
</evidence>
<dbReference type="Bgee" id="ENSDARG00000100139">
    <property type="expression patterns" value="Expressed in retina and 7 other cell types or tissues"/>
</dbReference>
<dbReference type="InterPro" id="IPR035076">
    <property type="entry name" value="Toxin/TOLIP"/>
</dbReference>
<feature type="signal peptide" evidence="1">
    <location>
        <begin position="1"/>
        <end position="20"/>
    </location>
</feature>
<accession>A0A0R4IDA9</accession>
<dbReference type="Gene3D" id="2.10.60.10">
    <property type="entry name" value="CD59"/>
    <property type="match status" value="1"/>
</dbReference>
<dbReference type="FunFam" id="2.10.60.10:FF:000037">
    <property type="entry name" value="Si:ch73-28h20.1"/>
    <property type="match status" value="1"/>
</dbReference>
<dbReference type="CDD" id="cd23553">
    <property type="entry name" value="TFP_LU_ECD_Ly6PGE"/>
    <property type="match status" value="1"/>
</dbReference>
<dbReference type="GeneID" id="565641"/>
<dbReference type="RefSeq" id="XP_073770741.1">
    <property type="nucleotide sequence ID" value="XM_073914640.1"/>
</dbReference>
<dbReference type="OrthoDB" id="6337383at2759"/>
<dbReference type="Ensembl" id="ENSDART00000168541.2">
    <property type="protein sequence ID" value="ENSDARP00000131340.1"/>
    <property type="gene ID" value="ENSDARG00000100139.2"/>
</dbReference>
<dbReference type="SUPFAM" id="SSF57302">
    <property type="entry name" value="Snake toxin-like"/>
    <property type="match status" value="1"/>
</dbReference>
<name>A0A0R4IDA9_DANRE</name>
<dbReference type="RefSeq" id="XP_002663578.1">
    <property type="nucleotide sequence ID" value="XM_002663532.7"/>
</dbReference>
<evidence type="ECO:0007829" key="7">
    <source>
        <dbReference type="PeptideAtlas" id="A0A0R4IDA9"/>
    </source>
</evidence>
<dbReference type="GeneTree" id="ENSGT00390000010398"/>
<sequence length="134" mass="14234">MKTLLAMLVLLAAVIHTVFCCPACEGDGLKCYSCVASNSDECFRQGSTVCPAHADACSTITSHNSVMKSCAYKSFCDKSHMSNGEMKLECCYNDDCNGPHRSHSHGEPGSALSLSSSPILLLTVLLIPLTLSSL</sequence>
<evidence type="ECO:0000259" key="2">
    <source>
        <dbReference type="Pfam" id="PF00087"/>
    </source>
</evidence>
<evidence type="ECO:0000313" key="4">
    <source>
        <dbReference type="Proteomes" id="UP000000437"/>
    </source>
</evidence>
<feature type="domain" description="Snake toxin/toxin-like" evidence="2">
    <location>
        <begin position="29"/>
        <end position="97"/>
    </location>
</feature>
<dbReference type="Pfam" id="PF00087">
    <property type="entry name" value="Toxin_TOLIP"/>
    <property type="match status" value="1"/>
</dbReference>
<reference evidence="5" key="3">
    <citation type="submission" date="2025-04" db="UniProtKB">
        <authorList>
            <consortium name="RefSeq"/>
        </authorList>
    </citation>
    <scope>IDENTIFICATION</scope>
    <source>
        <strain evidence="5">Tuebingen</strain>
    </source>
</reference>
<dbReference type="ExpressionAtlas" id="A0A0R4IDA9">
    <property type="expression patterns" value="baseline"/>
</dbReference>
<dbReference type="OMA" id="CSTIVAT"/>
<dbReference type="Proteomes" id="UP000000437">
    <property type="component" value="Chromosome 10"/>
</dbReference>
<evidence type="ECO:0000313" key="5">
    <source>
        <dbReference type="RefSeq" id="XP_002663578.1"/>
    </source>
</evidence>
<dbReference type="AlphaFoldDB" id="A0A0R4IDA9"/>